<dbReference type="Pfam" id="PF06110">
    <property type="entry name" value="TXD17-like_Trx"/>
    <property type="match status" value="1"/>
</dbReference>
<protein>
    <submittedName>
        <fullName evidence="3">10269_t:CDS:1</fullName>
    </submittedName>
</protein>
<sequence length="132" mass="15176">MVRFVRIPTYEQFDKMIDKTVKENGKNIYVLLFGTEDPSTGSSWCPDCVIADPLIRRHFSNEAHPESVLVEVPVGTRSQYKGRPDNPYRTHPRIQLKAIPTLIKWSANGSDDKSLVEDECSRDDMLKKFFSE</sequence>
<evidence type="ECO:0000313" key="4">
    <source>
        <dbReference type="Proteomes" id="UP000789342"/>
    </source>
</evidence>
<dbReference type="GO" id="GO:0047134">
    <property type="term" value="F:protein-disulfide reductase [NAD(P)H] activity"/>
    <property type="evidence" value="ECO:0007669"/>
    <property type="project" value="InterPro"/>
</dbReference>
<dbReference type="Gene3D" id="3.40.30.10">
    <property type="entry name" value="Glutaredoxin"/>
    <property type="match status" value="1"/>
</dbReference>
<dbReference type="PANTHER" id="PTHR12452:SF0">
    <property type="entry name" value="THIOREDOXIN DOMAIN-CONTAINING PROTEIN 17"/>
    <property type="match status" value="1"/>
</dbReference>
<dbReference type="SUPFAM" id="SSF52833">
    <property type="entry name" value="Thioredoxin-like"/>
    <property type="match status" value="1"/>
</dbReference>
<gene>
    <name evidence="3" type="ORF">AMORRO_LOCUS6198</name>
</gene>
<comment type="caution">
    <text evidence="3">The sequence shown here is derived from an EMBL/GenBank/DDBJ whole genome shotgun (WGS) entry which is preliminary data.</text>
</comment>
<dbReference type="Proteomes" id="UP000789342">
    <property type="component" value="Unassembled WGS sequence"/>
</dbReference>
<comment type="similarity">
    <text evidence="1">Belongs to the thioredoxin family.</text>
</comment>
<dbReference type="EMBL" id="CAJVPV010004028">
    <property type="protein sequence ID" value="CAG8565077.1"/>
    <property type="molecule type" value="Genomic_DNA"/>
</dbReference>
<name>A0A9N9BEG6_9GLOM</name>
<feature type="domain" description="Thioredoxin" evidence="2">
    <location>
        <begin position="9"/>
        <end position="132"/>
    </location>
</feature>
<keyword evidence="4" id="KW-1185">Reference proteome</keyword>
<dbReference type="PANTHER" id="PTHR12452">
    <property type="entry name" value="42-9-9 PROTEIN-RELATED"/>
    <property type="match status" value="1"/>
</dbReference>
<dbReference type="AlphaFoldDB" id="A0A9N9BEG6"/>
<organism evidence="3 4">
    <name type="scientific">Acaulospora morrowiae</name>
    <dbReference type="NCBI Taxonomy" id="94023"/>
    <lineage>
        <taxon>Eukaryota</taxon>
        <taxon>Fungi</taxon>
        <taxon>Fungi incertae sedis</taxon>
        <taxon>Mucoromycota</taxon>
        <taxon>Glomeromycotina</taxon>
        <taxon>Glomeromycetes</taxon>
        <taxon>Diversisporales</taxon>
        <taxon>Acaulosporaceae</taxon>
        <taxon>Acaulospora</taxon>
    </lineage>
</organism>
<dbReference type="GO" id="GO:0005829">
    <property type="term" value="C:cytosol"/>
    <property type="evidence" value="ECO:0007669"/>
    <property type="project" value="TreeGrafter"/>
</dbReference>
<evidence type="ECO:0000313" key="3">
    <source>
        <dbReference type="EMBL" id="CAG8565077.1"/>
    </source>
</evidence>
<evidence type="ECO:0000256" key="1">
    <source>
        <dbReference type="ARBA" id="ARBA00008987"/>
    </source>
</evidence>
<dbReference type="InterPro" id="IPR036249">
    <property type="entry name" value="Thioredoxin-like_sf"/>
</dbReference>
<dbReference type="OrthoDB" id="78947at2759"/>
<dbReference type="InterPro" id="IPR010357">
    <property type="entry name" value="TXNDC17_dom"/>
</dbReference>
<reference evidence="3" key="1">
    <citation type="submission" date="2021-06" db="EMBL/GenBank/DDBJ databases">
        <authorList>
            <person name="Kallberg Y."/>
            <person name="Tangrot J."/>
            <person name="Rosling A."/>
        </authorList>
    </citation>
    <scope>NUCLEOTIDE SEQUENCE</scope>
    <source>
        <strain evidence="3">CL551</strain>
    </source>
</reference>
<evidence type="ECO:0000259" key="2">
    <source>
        <dbReference type="Pfam" id="PF06110"/>
    </source>
</evidence>
<proteinExistence type="inferred from homology"/>
<accession>A0A9N9BEG6</accession>
<dbReference type="InterPro" id="IPR045108">
    <property type="entry name" value="TXNDC17-like"/>
</dbReference>